<protein>
    <submittedName>
        <fullName evidence="3">Uncharacterized protein</fullName>
    </submittedName>
</protein>
<dbReference type="WBParaSite" id="PSAMB.scaffold11741size3156.g34368.t1">
    <property type="protein sequence ID" value="PSAMB.scaffold11741size3156.g34368.t1"/>
    <property type="gene ID" value="PSAMB.scaffold11741size3156.g34368"/>
</dbReference>
<dbReference type="GO" id="GO:0034198">
    <property type="term" value="P:cellular response to amino acid starvation"/>
    <property type="evidence" value="ECO:0007669"/>
    <property type="project" value="TreeGrafter"/>
</dbReference>
<evidence type="ECO:0000313" key="2">
    <source>
        <dbReference type="Proteomes" id="UP000887566"/>
    </source>
</evidence>
<keyword evidence="2" id="KW-1185">Reference proteome</keyword>
<dbReference type="AlphaFoldDB" id="A0A914UQ91"/>
<dbReference type="GO" id="GO:0006417">
    <property type="term" value="P:regulation of translation"/>
    <property type="evidence" value="ECO:0007669"/>
    <property type="project" value="TreeGrafter"/>
</dbReference>
<dbReference type="GO" id="GO:0019887">
    <property type="term" value="F:protein kinase regulator activity"/>
    <property type="evidence" value="ECO:0007669"/>
    <property type="project" value="TreeGrafter"/>
</dbReference>
<dbReference type="InterPro" id="IPR011989">
    <property type="entry name" value="ARM-like"/>
</dbReference>
<sequence>KALQEPTSKAVRLKAGAALARLVGIHPKPEPIVVELIKFVSSADDSALTETTLVTLRAIFGAVGDKISADTIGNVLQVINEQIANADDQIRVAAGAVLGEMVAKMSDEEKMKQTMEQTLMNAEGNSDWTLKHGWAVALQTALKRDAARIVNAVGEERLRKALTAYITSDRPAVSLAGLRAAGFLFMSHSPIDKVLLATAVRAINHQSNDVKRLAAVVVHNLSASSSHDASDVSLLKTMVPMMVNGTKEKNLAVRVSSELALVAAFRLRADTTYYEKYLASLEAGARDTLADVYAKSLAKTAKQADAGAEDLDDTLRV</sequence>
<dbReference type="GO" id="GO:0005829">
    <property type="term" value="C:cytosol"/>
    <property type="evidence" value="ECO:0007669"/>
    <property type="project" value="TreeGrafter"/>
</dbReference>
<dbReference type="Pfam" id="PF25801">
    <property type="entry name" value="HEAT_GCN1_C_2"/>
    <property type="match status" value="1"/>
</dbReference>
<dbReference type="InterPro" id="IPR016024">
    <property type="entry name" value="ARM-type_fold"/>
</dbReference>
<evidence type="ECO:0000313" key="3">
    <source>
        <dbReference type="WBParaSite" id="PSAMB.scaffold11741size3156.g34368.t1"/>
    </source>
</evidence>
<dbReference type="Proteomes" id="UP000887566">
    <property type="component" value="Unplaced"/>
</dbReference>
<dbReference type="SUPFAM" id="SSF48371">
    <property type="entry name" value="ARM repeat"/>
    <property type="match status" value="1"/>
</dbReference>
<evidence type="ECO:0000256" key="1">
    <source>
        <dbReference type="ARBA" id="ARBA00022737"/>
    </source>
</evidence>
<dbReference type="Gene3D" id="1.25.10.10">
    <property type="entry name" value="Leucine-rich Repeat Variant"/>
    <property type="match status" value="1"/>
</dbReference>
<dbReference type="PANTHER" id="PTHR23346:SF7">
    <property type="entry name" value="STALLED RIBOSOME SENSOR GCN1"/>
    <property type="match status" value="1"/>
</dbReference>
<name>A0A914UQ91_9BILA</name>
<keyword evidence="1" id="KW-0677">Repeat</keyword>
<organism evidence="2 3">
    <name type="scientific">Plectus sambesii</name>
    <dbReference type="NCBI Taxonomy" id="2011161"/>
    <lineage>
        <taxon>Eukaryota</taxon>
        <taxon>Metazoa</taxon>
        <taxon>Ecdysozoa</taxon>
        <taxon>Nematoda</taxon>
        <taxon>Chromadorea</taxon>
        <taxon>Plectida</taxon>
        <taxon>Plectina</taxon>
        <taxon>Plectoidea</taxon>
        <taxon>Plectidae</taxon>
        <taxon>Plectus</taxon>
    </lineage>
</organism>
<reference evidence="3" key="1">
    <citation type="submission" date="2022-11" db="UniProtKB">
        <authorList>
            <consortium name="WormBaseParasite"/>
        </authorList>
    </citation>
    <scope>IDENTIFICATION</scope>
</reference>
<proteinExistence type="predicted"/>
<dbReference type="PANTHER" id="PTHR23346">
    <property type="entry name" value="TRANSLATIONAL ACTIVATOR GCN1-RELATED"/>
    <property type="match status" value="1"/>
</dbReference>
<accession>A0A914UQ91</accession>